<proteinExistence type="predicted"/>
<reference evidence="1 2" key="1">
    <citation type="journal article" date="2018" name="Sci. Rep.">
        <title>Genomic signatures of local adaptation to the degree of environmental predictability in rotifers.</title>
        <authorList>
            <person name="Franch-Gras L."/>
            <person name="Hahn C."/>
            <person name="Garcia-Roger E.M."/>
            <person name="Carmona M.J."/>
            <person name="Serra M."/>
            <person name="Gomez A."/>
        </authorList>
    </citation>
    <scope>NUCLEOTIDE SEQUENCE [LARGE SCALE GENOMIC DNA]</scope>
    <source>
        <strain evidence="1">HYR1</strain>
    </source>
</reference>
<protein>
    <recommendedName>
        <fullName evidence="3">RNA-directed DNA polymerase from mobile element jockey-like</fullName>
    </recommendedName>
</protein>
<dbReference type="SUPFAM" id="SSF56219">
    <property type="entry name" value="DNase I-like"/>
    <property type="match status" value="1"/>
</dbReference>
<organism evidence="1 2">
    <name type="scientific">Brachionus plicatilis</name>
    <name type="common">Marine rotifer</name>
    <name type="synonym">Brachionus muelleri</name>
    <dbReference type="NCBI Taxonomy" id="10195"/>
    <lineage>
        <taxon>Eukaryota</taxon>
        <taxon>Metazoa</taxon>
        <taxon>Spiralia</taxon>
        <taxon>Gnathifera</taxon>
        <taxon>Rotifera</taxon>
        <taxon>Eurotatoria</taxon>
        <taxon>Monogononta</taxon>
        <taxon>Pseudotrocha</taxon>
        <taxon>Ploima</taxon>
        <taxon>Brachionidae</taxon>
        <taxon>Brachionus</taxon>
    </lineage>
</organism>
<dbReference type="Proteomes" id="UP000276133">
    <property type="component" value="Unassembled WGS sequence"/>
</dbReference>
<comment type="caution">
    <text evidence="1">The sequence shown here is derived from an EMBL/GenBank/DDBJ whole genome shotgun (WGS) entry which is preliminary data.</text>
</comment>
<dbReference type="InterPro" id="IPR036691">
    <property type="entry name" value="Endo/exonu/phosph_ase_sf"/>
</dbReference>
<name>A0A3M7QZG5_BRAPC</name>
<evidence type="ECO:0000313" key="1">
    <source>
        <dbReference type="EMBL" id="RNA16757.1"/>
    </source>
</evidence>
<keyword evidence="2" id="KW-1185">Reference proteome</keyword>
<dbReference type="EMBL" id="REGN01004633">
    <property type="protein sequence ID" value="RNA16757.1"/>
    <property type="molecule type" value="Genomic_DNA"/>
</dbReference>
<gene>
    <name evidence="1" type="ORF">BpHYR1_006167</name>
</gene>
<sequence>MNSKGTKHFDFEKLQETWCIDKSELMNIFGDDHNYRIYFKAACLSNGRKYAGKGWVVNIKINRHEATFINERVSILKIVIISGDFNCDILRKNQHDKFMVKWLNTNKLIYQDIIQVRDIYYTYFKANVTSCVDHIVTNENFKEDKIINSNWYCGDHLPLSTTVNENMNESISKPEVKPKRIIVWNEKTKKKIC</sequence>
<dbReference type="AlphaFoldDB" id="A0A3M7QZG5"/>
<accession>A0A3M7QZG5</accession>
<evidence type="ECO:0000313" key="2">
    <source>
        <dbReference type="Proteomes" id="UP000276133"/>
    </source>
</evidence>
<evidence type="ECO:0008006" key="3">
    <source>
        <dbReference type="Google" id="ProtNLM"/>
    </source>
</evidence>